<sequence length="213" mass="24151">MSKLTNAIPRDKFVPLFKEVREEVLAEDMPTLQRVRPSDVVGVSLFVWDEMVHRKVAEQPFKIAPIINSGMNGIYEFVEKELGRPPVTDVLATRFFNEVNPEMSFVDVTLVQCFPDDIHISDVEFSDNRRPVGGGKPEKGLRNYHGLHIFDDFIERLKAIARDQAVSRLSLVVGGKGLYEVFARHGFQVSETTMAQIAFKRTGVGFSMYMNVK</sequence>
<dbReference type="EMBL" id="FTPD01000053">
    <property type="protein sequence ID" value="SIT58686.1"/>
    <property type="molecule type" value="Genomic_DNA"/>
</dbReference>
<keyword evidence="2" id="KW-1185">Reference proteome</keyword>
<reference evidence="2" key="1">
    <citation type="submission" date="2017-01" db="EMBL/GenBank/DDBJ databases">
        <authorList>
            <person name="Brunel B."/>
        </authorList>
    </citation>
    <scope>NUCLEOTIDE SEQUENCE [LARGE SCALE GENOMIC DNA]</scope>
</reference>
<protein>
    <submittedName>
        <fullName evidence="1">Uncharacterized protein</fullName>
    </submittedName>
</protein>
<dbReference type="AlphaFoldDB" id="A0A1R3VFS9"/>
<name>A0A1R3VFS9_9HYPH</name>
<dbReference type="STRING" id="1631249.BQ8794_570008"/>
<accession>A0A1R3VFS9</accession>
<dbReference type="RefSeq" id="WP_077381749.1">
    <property type="nucleotide sequence ID" value="NZ_FTPD01000053.1"/>
</dbReference>
<dbReference type="Proteomes" id="UP000188388">
    <property type="component" value="Unassembled WGS sequence"/>
</dbReference>
<evidence type="ECO:0000313" key="2">
    <source>
        <dbReference type="Proteomes" id="UP000188388"/>
    </source>
</evidence>
<evidence type="ECO:0000313" key="1">
    <source>
        <dbReference type="EMBL" id="SIT58686.1"/>
    </source>
</evidence>
<gene>
    <name evidence="1" type="ORF">BQ8794_570008</name>
</gene>
<proteinExistence type="predicted"/>
<organism evidence="1 2">
    <name type="scientific">Mesorhizobium prunaredense</name>
    <dbReference type="NCBI Taxonomy" id="1631249"/>
    <lineage>
        <taxon>Bacteria</taxon>
        <taxon>Pseudomonadati</taxon>
        <taxon>Pseudomonadota</taxon>
        <taxon>Alphaproteobacteria</taxon>
        <taxon>Hyphomicrobiales</taxon>
        <taxon>Phyllobacteriaceae</taxon>
        <taxon>Mesorhizobium</taxon>
    </lineage>
</organism>